<keyword evidence="7" id="KW-0378">Hydrolase</keyword>
<keyword evidence="5" id="KW-0645">Protease</keyword>
<dbReference type="Gene3D" id="2.60.210.10">
    <property type="entry name" value="Apoptosis, Tumor Necrosis Factor Receptor Associated Protein 2, Chain A"/>
    <property type="match status" value="1"/>
</dbReference>
<dbReference type="GO" id="GO:0006508">
    <property type="term" value="P:proteolysis"/>
    <property type="evidence" value="ECO:0007669"/>
    <property type="project" value="UniProtKB-KW"/>
</dbReference>
<evidence type="ECO:0000256" key="1">
    <source>
        <dbReference type="ARBA" id="ARBA00000707"/>
    </source>
</evidence>
<dbReference type="GO" id="GO:0005829">
    <property type="term" value="C:cytosol"/>
    <property type="evidence" value="ECO:0007669"/>
    <property type="project" value="TreeGrafter"/>
</dbReference>
<dbReference type="SMART" id="SM00061">
    <property type="entry name" value="MATH"/>
    <property type="match status" value="1"/>
</dbReference>
<evidence type="ECO:0000256" key="8">
    <source>
        <dbReference type="ARBA" id="ARBA00022807"/>
    </source>
</evidence>
<comment type="similarity">
    <text evidence="3">Belongs to the peptidase C19 family.</text>
</comment>
<dbReference type="STRING" id="1441469.A0A225AXA7"/>
<reference evidence="12 13" key="1">
    <citation type="submission" date="2015-06" db="EMBL/GenBank/DDBJ databases">
        <title>Talaromyces atroroseus IBT 11181 draft genome.</title>
        <authorList>
            <person name="Rasmussen K.B."/>
            <person name="Rasmussen S."/>
            <person name="Petersen B."/>
            <person name="Sicheritz-Ponten T."/>
            <person name="Mortensen U.H."/>
            <person name="Thrane U."/>
        </authorList>
    </citation>
    <scope>NUCLEOTIDE SEQUENCE [LARGE SCALE GENOMIC DNA]</scope>
    <source>
        <strain evidence="12 13">IBT 11181</strain>
    </source>
</reference>
<dbReference type="SUPFAM" id="SSF49599">
    <property type="entry name" value="TRAF domain-like"/>
    <property type="match status" value="1"/>
</dbReference>
<keyword evidence="8" id="KW-0788">Thiol protease</keyword>
<dbReference type="GO" id="GO:0140492">
    <property type="term" value="F:metal-dependent deubiquitinase activity"/>
    <property type="evidence" value="ECO:0007669"/>
    <property type="project" value="UniProtKB-ARBA"/>
</dbReference>
<proteinExistence type="inferred from homology"/>
<dbReference type="GO" id="GO:0004843">
    <property type="term" value="F:cysteine-type deubiquitinase activity"/>
    <property type="evidence" value="ECO:0007669"/>
    <property type="project" value="UniProtKB-EC"/>
</dbReference>
<comment type="catalytic activity">
    <reaction evidence="1">
        <text>Thiol-dependent hydrolysis of ester, thioester, amide, peptide and isopeptide bonds formed by the C-terminal Gly of ubiquitin (a 76-residue protein attached to proteins as an intracellular targeting signal).</text>
        <dbReference type="EC" id="3.4.19.12"/>
    </reaction>
</comment>
<dbReference type="OrthoDB" id="289038at2759"/>
<evidence type="ECO:0000256" key="7">
    <source>
        <dbReference type="ARBA" id="ARBA00022801"/>
    </source>
</evidence>
<dbReference type="EMBL" id="LFMY01000001">
    <property type="protein sequence ID" value="OKL64253.1"/>
    <property type="molecule type" value="Genomic_DNA"/>
</dbReference>
<dbReference type="InterPro" id="IPR038765">
    <property type="entry name" value="Papain-like_cys_pep_sf"/>
</dbReference>
<dbReference type="InterPro" id="IPR018200">
    <property type="entry name" value="USP_CS"/>
</dbReference>
<dbReference type="PROSITE" id="PS00973">
    <property type="entry name" value="USP_2"/>
    <property type="match status" value="1"/>
</dbReference>
<dbReference type="InterPro" id="IPR001394">
    <property type="entry name" value="Peptidase_C19_UCH"/>
</dbReference>
<dbReference type="Pfam" id="PF12436">
    <property type="entry name" value="USP7_ICP0_bdg"/>
    <property type="match status" value="1"/>
</dbReference>
<feature type="domain" description="USP" evidence="11">
    <location>
        <begin position="223"/>
        <end position="546"/>
    </location>
</feature>
<evidence type="ECO:0000256" key="3">
    <source>
        <dbReference type="ARBA" id="ARBA00009085"/>
    </source>
</evidence>
<evidence type="ECO:0000259" key="10">
    <source>
        <dbReference type="PROSITE" id="PS50144"/>
    </source>
</evidence>
<dbReference type="EC" id="3.4.19.12" evidence="4"/>
<keyword evidence="13" id="KW-1185">Reference proteome</keyword>
<dbReference type="CDD" id="cd02659">
    <property type="entry name" value="peptidase_C19C"/>
    <property type="match status" value="1"/>
</dbReference>
<dbReference type="GO" id="GO:0004175">
    <property type="term" value="F:endopeptidase activity"/>
    <property type="evidence" value="ECO:0007669"/>
    <property type="project" value="UniProtKB-ARBA"/>
</dbReference>
<comment type="caution">
    <text evidence="12">The sequence shown here is derived from an EMBL/GenBank/DDBJ whole genome shotgun (WGS) entry which is preliminary data.</text>
</comment>
<evidence type="ECO:0000256" key="6">
    <source>
        <dbReference type="ARBA" id="ARBA00022786"/>
    </source>
</evidence>
<dbReference type="SUPFAM" id="SSF54001">
    <property type="entry name" value="Cysteine proteinases"/>
    <property type="match status" value="1"/>
</dbReference>
<dbReference type="Proteomes" id="UP000214365">
    <property type="component" value="Unassembled WGS sequence"/>
</dbReference>
<dbReference type="PANTHER" id="PTHR24006:SF644">
    <property type="entry name" value="UBIQUITIN CARBOXYL-TERMINAL HYDROLASE 7"/>
    <property type="match status" value="1"/>
</dbReference>
<evidence type="ECO:0000256" key="4">
    <source>
        <dbReference type="ARBA" id="ARBA00012759"/>
    </source>
</evidence>
<dbReference type="InterPro" id="IPR028889">
    <property type="entry name" value="USP"/>
</dbReference>
<dbReference type="AlphaFoldDB" id="A0A225AXA7"/>
<feature type="domain" description="MATH" evidence="10">
    <location>
        <begin position="65"/>
        <end position="197"/>
    </location>
</feature>
<dbReference type="Pfam" id="PF00443">
    <property type="entry name" value="UCH"/>
    <property type="match status" value="1"/>
</dbReference>
<dbReference type="Gene3D" id="3.10.20.90">
    <property type="entry name" value="Phosphatidylinositol 3-kinase Catalytic Subunit, Chain A, domain 1"/>
    <property type="match status" value="2"/>
</dbReference>
<keyword evidence="9" id="KW-0539">Nucleus</keyword>
<accession>A0A225AXA7</accession>
<dbReference type="GO" id="GO:0005634">
    <property type="term" value="C:nucleus"/>
    <property type="evidence" value="ECO:0007669"/>
    <property type="project" value="UniProtKB-SubCell"/>
</dbReference>
<dbReference type="InterPro" id="IPR002083">
    <property type="entry name" value="MATH/TRAF_dom"/>
</dbReference>
<dbReference type="InterPro" id="IPR029346">
    <property type="entry name" value="USP_C"/>
</dbReference>
<evidence type="ECO:0000256" key="9">
    <source>
        <dbReference type="ARBA" id="ARBA00023242"/>
    </source>
</evidence>
<dbReference type="Gene3D" id="3.90.70.10">
    <property type="entry name" value="Cysteine proteinases"/>
    <property type="match status" value="1"/>
</dbReference>
<evidence type="ECO:0000256" key="5">
    <source>
        <dbReference type="ARBA" id="ARBA00022670"/>
    </source>
</evidence>
<evidence type="ECO:0000256" key="2">
    <source>
        <dbReference type="ARBA" id="ARBA00004123"/>
    </source>
</evidence>
<dbReference type="RefSeq" id="XP_020124374.1">
    <property type="nucleotide sequence ID" value="XM_020260200.1"/>
</dbReference>
<dbReference type="PANTHER" id="PTHR24006">
    <property type="entry name" value="UBIQUITIN CARBOXYL-TERMINAL HYDROLASE"/>
    <property type="match status" value="1"/>
</dbReference>
<evidence type="ECO:0000313" key="12">
    <source>
        <dbReference type="EMBL" id="OKL64253.1"/>
    </source>
</evidence>
<dbReference type="InterPro" id="IPR008974">
    <property type="entry name" value="TRAF-like"/>
</dbReference>
<dbReference type="InterPro" id="IPR024729">
    <property type="entry name" value="USP7_ICP0-binding_dom"/>
</dbReference>
<gene>
    <name evidence="12" type="ORF">UA08_00399</name>
</gene>
<evidence type="ECO:0000313" key="13">
    <source>
        <dbReference type="Proteomes" id="UP000214365"/>
    </source>
</evidence>
<name>A0A225AXA7_TALAT</name>
<dbReference type="FunFam" id="3.90.70.10:FF:000005">
    <property type="entry name" value="Ubiquitin carboxyl-terminal hydrolase 7"/>
    <property type="match status" value="1"/>
</dbReference>
<dbReference type="PROSITE" id="PS50235">
    <property type="entry name" value="USP_3"/>
    <property type="match status" value="1"/>
</dbReference>
<sequence>MENLGESEMLFDGYDQYNNNDRTDVIVVSRSGSEDEPESEPAANDYPAMMARILPQDAELETEAEAYNTWHIKDWRRLKKKEHGPVFECGGAPWRILFFPYGNQVDHASFYLEQAWEKEPPENWYACVQFALVLWNVNDPSLYVSHGSQVATHRFNAEEADWGFTRFCELRKLFNMQWEGRGTPLVQNDEAMVTAYVRIVKDPTGVLWHSFQNYDSKKETGMVGLRNQGATCYLNSLLQSLYFTNAFRKAVYQIPTDEEATRENSTWTLQRLFYNLQANESAVSTTELTASFGWESRQIFEQQDVQELCRKLMERLEEKMKGTPAEKALPDLFVGKTKTYLSCINVNYESSRVEEFWDIQLNVRGNKTLDDSFKDYIQVETLEGENKYDAGPPYGLQDAKKGVIFESFPPVLHLHLKRFEYDINRDAMMKINDRHTFPMDIDLSPYLSDEADKSESWEYQLHGVLVHSGDFNAGHYYAFLKPTKDGHFYRFDDDKVIRATEKEVLEENFGGEYDLSNGTAAMRQQYARGLSTKRSMNAYMLVYIRKSRLDDVLLPLTTEDVPSHIEKRLVEERAEMVRRRKEREEAHLYMNVGVLDETTFRSHHGFDLTSSDLPSGDPALPKTHRILRSKKVGEFARELAEEKSLDAKQVRLWVMVNRQNKTTRPDQVITNPDMTLEDVWTRLATKGNPLKVWMEVGKVDSDGTVSWPEAGSSVLIFLKHFDVPSQTLTGVSPVHVRKNQKVADLAPIILEKMGWAAGTEFHLFEEIKHTMVDPMKPKQTFQQSEIQDGDIITFQKSWKETDLPSNALYTETRQYYDYLLNRMKVRFAHLKQQGDDFTLTLSRKMTYDQFSKKVGEHLNVDPSHLRFSPVLATNGKPKQPIKRNINQTLFQILNGQYGSYGYSMHMPDALYYEILDTSLSEYETKKTLKVTWLAEGINKEVNYEVLVPRTGTVSDLLAALQKKAEIDDESMQAVRVYEAQSGKIHKELRVDFSITGLNEYVSLYAERIPEEELNMQGDEHLITAFNFDREPSKSHGIPFKFVVKPGEVFKETKERLTKRTGIKGKQFEKIKFAVVPQGIYPSPKYLEDDDILSDVATEPGDALGLDHVNKNRSFWSRGETFFIK</sequence>
<organism evidence="12 13">
    <name type="scientific">Talaromyces atroroseus</name>
    <dbReference type="NCBI Taxonomy" id="1441469"/>
    <lineage>
        <taxon>Eukaryota</taxon>
        <taxon>Fungi</taxon>
        <taxon>Dikarya</taxon>
        <taxon>Ascomycota</taxon>
        <taxon>Pezizomycotina</taxon>
        <taxon>Eurotiomycetes</taxon>
        <taxon>Eurotiomycetidae</taxon>
        <taxon>Eurotiales</taxon>
        <taxon>Trichocomaceae</taxon>
        <taxon>Talaromyces</taxon>
        <taxon>Talaromyces sect. Trachyspermi</taxon>
    </lineage>
</organism>
<dbReference type="GeneID" id="31000154"/>
<dbReference type="InterPro" id="IPR050164">
    <property type="entry name" value="Peptidase_C19"/>
</dbReference>
<dbReference type="FunFam" id="3.10.20.90:FF:000231">
    <property type="entry name" value="Ubiquitin C-terminal hydrolase"/>
    <property type="match status" value="1"/>
</dbReference>
<dbReference type="GO" id="GO:0016579">
    <property type="term" value="P:protein deubiquitination"/>
    <property type="evidence" value="ECO:0007669"/>
    <property type="project" value="InterPro"/>
</dbReference>
<dbReference type="FunFam" id="3.10.20.90:FF:000215">
    <property type="entry name" value="Ubiquitin carboxyl-terminal hydrolase 7, variant"/>
    <property type="match status" value="1"/>
</dbReference>
<dbReference type="FunFam" id="2.60.210.10:FF:000011">
    <property type="entry name" value="Ubiquitin carboxyl-terminal hydrolase 7"/>
    <property type="match status" value="1"/>
</dbReference>
<dbReference type="Pfam" id="PF22486">
    <property type="entry name" value="MATH_2"/>
    <property type="match status" value="1"/>
</dbReference>
<dbReference type="PROSITE" id="PS00972">
    <property type="entry name" value="USP_1"/>
    <property type="match status" value="1"/>
</dbReference>
<dbReference type="Pfam" id="PF14533">
    <property type="entry name" value="USP7_C2"/>
    <property type="match status" value="1"/>
</dbReference>
<dbReference type="PROSITE" id="PS50144">
    <property type="entry name" value="MATH"/>
    <property type="match status" value="1"/>
</dbReference>
<comment type="subcellular location">
    <subcellularLocation>
        <location evidence="2">Nucleus</location>
    </subcellularLocation>
</comment>
<keyword evidence="6" id="KW-0833">Ubl conjugation pathway</keyword>
<evidence type="ECO:0000259" key="11">
    <source>
        <dbReference type="PROSITE" id="PS50235"/>
    </source>
</evidence>
<protein>
    <recommendedName>
        <fullName evidence="4">ubiquitinyl hydrolase 1</fullName>
        <ecNumber evidence="4">3.4.19.12</ecNumber>
    </recommendedName>
</protein>
<dbReference type="GO" id="GO:0031647">
    <property type="term" value="P:regulation of protein stability"/>
    <property type="evidence" value="ECO:0007669"/>
    <property type="project" value="TreeGrafter"/>
</dbReference>